<evidence type="ECO:0000313" key="3">
    <source>
        <dbReference type="Proteomes" id="UP000315400"/>
    </source>
</evidence>
<comment type="caution">
    <text evidence="2">The sequence shown here is derived from an EMBL/GenBank/DDBJ whole genome shotgun (WGS) entry which is preliminary data.</text>
</comment>
<proteinExistence type="predicted"/>
<name>A0A540VRQ1_9GAMM</name>
<dbReference type="Proteomes" id="UP000315400">
    <property type="component" value="Unassembled WGS sequence"/>
</dbReference>
<dbReference type="EMBL" id="VIFK01000061">
    <property type="protein sequence ID" value="TQE99449.1"/>
    <property type="molecule type" value="Genomic_DNA"/>
</dbReference>
<feature type="domain" description="KaiB" evidence="1">
    <location>
        <begin position="1"/>
        <end position="83"/>
    </location>
</feature>
<reference evidence="2 3" key="1">
    <citation type="submission" date="2019-06" db="EMBL/GenBank/DDBJ databases">
        <title>Metagenome assembled Genome of Spiribacter salinus SL48-SHIP from the microbial mat of Salt Lake 48 (Novosibirsk region, Russia).</title>
        <authorList>
            <person name="Shipova A."/>
            <person name="Rozanov A.S."/>
            <person name="Bryanskaya A.V."/>
            <person name="Peltek S.E."/>
        </authorList>
    </citation>
    <scope>NUCLEOTIDE SEQUENCE [LARGE SCALE GENOMIC DNA]</scope>
    <source>
        <strain evidence="2">SL48-SHIP-2</strain>
    </source>
</reference>
<protein>
    <recommendedName>
        <fullName evidence="1">KaiB domain-containing protein</fullName>
    </recommendedName>
</protein>
<dbReference type="InterPro" id="IPR036249">
    <property type="entry name" value="Thioredoxin-like_sf"/>
</dbReference>
<evidence type="ECO:0000259" key="1">
    <source>
        <dbReference type="SMART" id="SM01248"/>
    </source>
</evidence>
<accession>A0A540VRQ1</accession>
<organism evidence="2 3">
    <name type="scientific">Spiribacter salinus</name>
    <dbReference type="NCBI Taxonomy" id="1335746"/>
    <lineage>
        <taxon>Bacteria</taxon>
        <taxon>Pseudomonadati</taxon>
        <taxon>Pseudomonadota</taxon>
        <taxon>Gammaproteobacteria</taxon>
        <taxon>Chromatiales</taxon>
        <taxon>Ectothiorhodospiraceae</taxon>
        <taxon>Spiribacter</taxon>
    </lineage>
</organism>
<dbReference type="AlphaFoldDB" id="A0A540VRQ1"/>
<dbReference type="Gene3D" id="3.40.30.10">
    <property type="entry name" value="Glutaredoxin"/>
    <property type="match status" value="1"/>
</dbReference>
<dbReference type="Pfam" id="PF07689">
    <property type="entry name" value="KaiB"/>
    <property type="match status" value="1"/>
</dbReference>
<dbReference type="SUPFAM" id="SSF52833">
    <property type="entry name" value="Thioredoxin-like"/>
    <property type="match status" value="1"/>
</dbReference>
<dbReference type="SMART" id="SM01248">
    <property type="entry name" value="KaiB"/>
    <property type="match status" value="1"/>
</dbReference>
<dbReference type="GO" id="GO:0048511">
    <property type="term" value="P:rhythmic process"/>
    <property type="evidence" value="ECO:0007669"/>
    <property type="project" value="InterPro"/>
</dbReference>
<gene>
    <name evidence="2" type="ORF">FKY71_08550</name>
</gene>
<dbReference type="InterPro" id="IPR011649">
    <property type="entry name" value="KaiB_domain"/>
</dbReference>
<evidence type="ECO:0000313" key="2">
    <source>
        <dbReference type="EMBL" id="TQE99449.1"/>
    </source>
</evidence>
<sequence length="86" mass="9641">MLFVTGSAPRSRRARKNLATALKSLGLESLKAMEIDLIDRPEKTVTYSVFATPALLRTDEAGEMRVLYGDLSDESKLHEFLRDLVD</sequence>